<dbReference type="RefSeq" id="WP_062143803.1">
    <property type="nucleotide sequence ID" value="NZ_CP013002.1"/>
</dbReference>
<evidence type="ECO:0000256" key="1">
    <source>
        <dbReference type="PROSITE-ProRule" id="PRU00023"/>
    </source>
</evidence>
<gene>
    <name evidence="4" type="ORF">AQ619_02520</name>
</gene>
<dbReference type="OrthoDB" id="1628901at2"/>
<dbReference type="InterPro" id="IPR052173">
    <property type="entry name" value="Beta-lactam_resp_regulator"/>
</dbReference>
<accession>A0A0P0NWA8</accession>
<dbReference type="PROSITE" id="PS50088">
    <property type="entry name" value="ANK_REPEAT"/>
    <property type="match status" value="3"/>
</dbReference>
<feature type="repeat" description="ANK" evidence="1">
    <location>
        <begin position="427"/>
        <end position="459"/>
    </location>
</feature>
<dbReference type="Pfam" id="PF12796">
    <property type="entry name" value="Ank_2"/>
    <property type="match status" value="2"/>
</dbReference>
<dbReference type="SUPFAM" id="SSF48403">
    <property type="entry name" value="Ankyrin repeat"/>
    <property type="match status" value="1"/>
</dbReference>
<dbReference type="PANTHER" id="PTHR34978:SF3">
    <property type="entry name" value="SLR0241 PROTEIN"/>
    <property type="match status" value="1"/>
</dbReference>
<dbReference type="InterPro" id="IPR036770">
    <property type="entry name" value="Ankyrin_rpt-contain_sf"/>
</dbReference>
<evidence type="ECO:0000313" key="4">
    <source>
        <dbReference type="EMBL" id="ALL12326.1"/>
    </source>
</evidence>
<dbReference type="Pfam" id="PF05569">
    <property type="entry name" value="Peptidase_M56"/>
    <property type="match status" value="1"/>
</dbReference>
<evidence type="ECO:0000259" key="3">
    <source>
        <dbReference type="Pfam" id="PF05569"/>
    </source>
</evidence>
<keyword evidence="2" id="KW-0472">Membrane</keyword>
<evidence type="ECO:0000313" key="5">
    <source>
        <dbReference type="Proteomes" id="UP000056905"/>
    </source>
</evidence>
<feature type="domain" description="Peptidase M56" evidence="3">
    <location>
        <begin position="9"/>
        <end position="277"/>
    </location>
</feature>
<dbReference type="SMART" id="SM00248">
    <property type="entry name" value="ANK"/>
    <property type="match status" value="4"/>
</dbReference>
<sequence>MADDILALLLRANLAIAAAILLVLILGRPVRAMFGARAAYGLWLVVPLATLAVLVPARTVTVRLPAASPPTAAAVAVTMPPADATSIAAPQTKAQDSGQGLPLQEGLVLTWGLIALLAIGLQAERQRRFLKSLGRLRGADGLFHAEHAGVGPAVIGALSPRVVVPADFARRFNPEEQALILAHERTHLSMGDAQINALTTAIQCLFWFNPLVHFAAQRLRIDQEIACDAAVLTRFPVARRTYGEAMLKTQLAPQAPPLGCHWPASANLQLKERFLMLNQHRVGQVRRRLGAASVAALALSASVGAWAAQPVRAVPETPEQAARAIARHLGQPLFAAVREGDVEGVRALLAAGANPDALIEGDGTPLIEAARQGRIDIVEILLAKGANPDLAARGDGNPLIMAAGRGRLDIVKLLVTRGANVESFVPGDETPLINAAQSGSLETVRYLVERGADVNRSVTANPGETRSALSQAIKRNHLAVIQYLKAKGARA</sequence>
<feature type="repeat" description="ANK" evidence="1">
    <location>
        <begin position="361"/>
        <end position="393"/>
    </location>
</feature>
<evidence type="ECO:0000256" key="2">
    <source>
        <dbReference type="SAM" id="Phobius"/>
    </source>
</evidence>
<dbReference type="EMBL" id="CP013002">
    <property type="protein sequence ID" value="ALL12326.1"/>
    <property type="molecule type" value="Genomic_DNA"/>
</dbReference>
<keyword evidence="2" id="KW-0812">Transmembrane</keyword>
<reference evidence="4 5" key="1">
    <citation type="submission" date="2015-10" db="EMBL/GenBank/DDBJ databases">
        <title>Conservation of the essential genome among Caulobacter and Brevundimonas species.</title>
        <authorList>
            <person name="Scott D."/>
            <person name="Ely B."/>
        </authorList>
    </citation>
    <scope>NUCLEOTIDE SEQUENCE [LARGE SCALE GENOMIC DNA]</scope>
    <source>
        <strain evidence="4 5">CB4</strain>
    </source>
</reference>
<keyword evidence="2" id="KW-1133">Transmembrane helix</keyword>
<feature type="repeat" description="ANK" evidence="1">
    <location>
        <begin position="394"/>
        <end position="422"/>
    </location>
</feature>
<feature type="transmembrane region" description="Helical" evidence="2">
    <location>
        <begin position="38"/>
        <end position="57"/>
    </location>
</feature>
<dbReference type="InterPro" id="IPR002110">
    <property type="entry name" value="Ankyrin_rpt"/>
</dbReference>
<dbReference type="Proteomes" id="UP000056905">
    <property type="component" value="Chromosome"/>
</dbReference>
<dbReference type="STRING" id="69395.AQ619_02520"/>
<proteinExistence type="predicted"/>
<feature type="transmembrane region" description="Helical" evidence="2">
    <location>
        <begin position="6"/>
        <end position="26"/>
    </location>
</feature>
<dbReference type="PANTHER" id="PTHR34978">
    <property type="entry name" value="POSSIBLE SENSOR-TRANSDUCER PROTEIN BLAR"/>
    <property type="match status" value="1"/>
</dbReference>
<dbReference type="Gene3D" id="1.25.40.20">
    <property type="entry name" value="Ankyrin repeat-containing domain"/>
    <property type="match status" value="2"/>
</dbReference>
<name>A0A0P0NWA8_9CAUL</name>
<dbReference type="KEGG" id="chq:AQ619_02520"/>
<dbReference type="AlphaFoldDB" id="A0A0P0NWA8"/>
<keyword evidence="1" id="KW-0040">ANK repeat</keyword>
<protein>
    <recommendedName>
        <fullName evidence="3">Peptidase M56 domain-containing protein</fullName>
    </recommendedName>
</protein>
<dbReference type="PROSITE" id="PS50297">
    <property type="entry name" value="ANK_REP_REGION"/>
    <property type="match status" value="3"/>
</dbReference>
<keyword evidence="5" id="KW-1185">Reference proteome</keyword>
<organism evidence="4 5">
    <name type="scientific">Caulobacter henricii</name>
    <dbReference type="NCBI Taxonomy" id="69395"/>
    <lineage>
        <taxon>Bacteria</taxon>
        <taxon>Pseudomonadati</taxon>
        <taxon>Pseudomonadota</taxon>
        <taxon>Alphaproteobacteria</taxon>
        <taxon>Caulobacterales</taxon>
        <taxon>Caulobacteraceae</taxon>
        <taxon>Caulobacter</taxon>
    </lineage>
</organism>
<dbReference type="InterPro" id="IPR008756">
    <property type="entry name" value="Peptidase_M56"/>
</dbReference>
<dbReference type="CDD" id="cd07341">
    <property type="entry name" value="M56_BlaR1_MecR1_like"/>
    <property type="match status" value="1"/>
</dbReference>